<feature type="compositionally biased region" description="Basic residues" evidence="3">
    <location>
        <begin position="267"/>
        <end position="282"/>
    </location>
</feature>
<dbReference type="Proteomes" id="UP001189429">
    <property type="component" value="Unassembled WGS sequence"/>
</dbReference>
<evidence type="ECO:0008006" key="7">
    <source>
        <dbReference type="Google" id="ProtNLM"/>
    </source>
</evidence>
<feature type="region of interest" description="Disordered" evidence="3">
    <location>
        <begin position="229"/>
        <end position="283"/>
    </location>
</feature>
<dbReference type="NCBIfam" id="TIGR00756">
    <property type="entry name" value="PPR"/>
    <property type="match status" value="1"/>
</dbReference>
<keyword evidence="4" id="KW-0812">Transmembrane</keyword>
<dbReference type="PROSITE" id="PS51375">
    <property type="entry name" value="PPR"/>
    <property type="match status" value="1"/>
</dbReference>
<dbReference type="InterPro" id="IPR002885">
    <property type="entry name" value="PPR_rpt"/>
</dbReference>
<evidence type="ECO:0000256" key="4">
    <source>
        <dbReference type="SAM" id="Phobius"/>
    </source>
</evidence>
<protein>
    <recommendedName>
        <fullName evidence="7">Pentatricopeptide repeat-containing protein</fullName>
    </recommendedName>
</protein>
<gene>
    <name evidence="5" type="ORF">PCOR1329_LOCUS29331</name>
</gene>
<feature type="transmembrane region" description="Helical" evidence="4">
    <location>
        <begin position="12"/>
        <end position="28"/>
    </location>
</feature>
<evidence type="ECO:0000313" key="6">
    <source>
        <dbReference type="Proteomes" id="UP001189429"/>
    </source>
</evidence>
<keyword evidence="4" id="KW-1133">Transmembrane helix</keyword>
<evidence type="ECO:0000256" key="3">
    <source>
        <dbReference type="SAM" id="MobiDB-lite"/>
    </source>
</evidence>
<sequence length="389" mass="42714">MRGAGNHDMQINVLMFLLVVVFALSKVTQDEGMVEFWIILMPVLTYAIGCANARKKQADLKLRLVSEMRESSTPESTLSVFDDMVEQGLAPDEAAFNKALCACARLGKIDRAMQVREQMPLHGFLPGAEANVAMIRACTSAGRVGEALDIFEELRPAQPPRVPRRDPLLHRGGEARAGRHAVQGREMAQSDMLPCAKTFQRLSGAVHEQGWAETAAELREVFAGWVKRTGSTPWQQTTPPQSSARTRGTSTPSEARDLPEGPASASRQKHRSRHNQPRRSHYRSGGAGTLVVGCVAFWAIIRSCHHKAIVSCSKVYYPIEVILFQPILLVYRPHFSSFGPPSTVLTASLPGTVGSSSRWGQAVPRFPDRRPAVCSASAEAPIFRREPIV</sequence>
<feature type="repeat" description="PPR" evidence="2">
    <location>
        <begin position="92"/>
        <end position="126"/>
    </location>
</feature>
<dbReference type="Pfam" id="PF01535">
    <property type="entry name" value="PPR"/>
    <property type="match status" value="2"/>
</dbReference>
<keyword evidence="1" id="KW-0677">Repeat</keyword>
<keyword evidence="6" id="KW-1185">Reference proteome</keyword>
<dbReference type="InterPro" id="IPR011990">
    <property type="entry name" value="TPR-like_helical_dom_sf"/>
</dbReference>
<evidence type="ECO:0000313" key="5">
    <source>
        <dbReference type="EMBL" id="CAK0830798.1"/>
    </source>
</evidence>
<feature type="compositionally biased region" description="Basic and acidic residues" evidence="3">
    <location>
        <begin position="163"/>
        <end position="177"/>
    </location>
</feature>
<reference evidence="5" key="1">
    <citation type="submission" date="2023-10" db="EMBL/GenBank/DDBJ databases">
        <authorList>
            <person name="Chen Y."/>
            <person name="Shah S."/>
            <person name="Dougan E. K."/>
            <person name="Thang M."/>
            <person name="Chan C."/>
        </authorList>
    </citation>
    <scope>NUCLEOTIDE SEQUENCE [LARGE SCALE GENOMIC DNA]</scope>
</reference>
<dbReference type="PANTHER" id="PTHR47447">
    <property type="entry name" value="OS03G0856100 PROTEIN"/>
    <property type="match status" value="1"/>
</dbReference>
<feature type="transmembrane region" description="Helical" evidence="4">
    <location>
        <begin position="34"/>
        <end position="53"/>
    </location>
</feature>
<dbReference type="EMBL" id="CAUYUJ010011035">
    <property type="protein sequence ID" value="CAK0830798.1"/>
    <property type="molecule type" value="Genomic_DNA"/>
</dbReference>
<feature type="transmembrane region" description="Helical" evidence="4">
    <location>
        <begin position="281"/>
        <end position="301"/>
    </location>
</feature>
<name>A0ABN9SFN8_9DINO</name>
<keyword evidence="4" id="KW-0472">Membrane</keyword>
<evidence type="ECO:0000256" key="1">
    <source>
        <dbReference type="ARBA" id="ARBA00022737"/>
    </source>
</evidence>
<dbReference type="Gene3D" id="1.25.40.10">
    <property type="entry name" value="Tetratricopeptide repeat domain"/>
    <property type="match status" value="1"/>
</dbReference>
<evidence type="ECO:0000256" key="2">
    <source>
        <dbReference type="PROSITE-ProRule" id="PRU00708"/>
    </source>
</evidence>
<comment type="caution">
    <text evidence="5">The sequence shown here is derived from an EMBL/GenBank/DDBJ whole genome shotgun (WGS) entry which is preliminary data.</text>
</comment>
<feature type="region of interest" description="Disordered" evidence="3">
    <location>
        <begin position="158"/>
        <end position="189"/>
    </location>
</feature>
<feature type="compositionally biased region" description="Polar residues" evidence="3">
    <location>
        <begin position="229"/>
        <end position="253"/>
    </location>
</feature>
<proteinExistence type="predicted"/>
<accession>A0ABN9SFN8</accession>
<organism evidence="5 6">
    <name type="scientific">Prorocentrum cordatum</name>
    <dbReference type="NCBI Taxonomy" id="2364126"/>
    <lineage>
        <taxon>Eukaryota</taxon>
        <taxon>Sar</taxon>
        <taxon>Alveolata</taxon>
        <taxon>Dinophyceae</taxon>
        <taxon>Prorocentrales</taxon>
        <taxon>Prorocentraceae</taxon>
        <taxon>Prorocentrum</taxon>
    </lineage>
</organism>
<dbReference type="PANTHER" id="PTHR47447:SF17">
    <property type="entry name" value="OS12G0638900 PROTEIN"/>
    <property type="match status" value="1"/>
</dbReference>